<evidence type="ECO:0000256" key="3">
    <source>
        <dbReference type="ARBA" id="ARBA00022840"/>
    </source>
</evidence>
<dbReference type="PANTHER" id="PTHR23407:SF1">
    <property type="entry name" value="5-FORMYLTETRAHYDROFOLATE CYCLO-LIGASE"/>
    <property type="match status" value="1"/>
</dbReference>
<name>A0A9Q5HUS8_SANBA</name>
<dbReference type="GO" id="GO:0046872">
    <property type="term" value="F:metal ion binding"/>
    <property type="evidence" value="ECO:0007669"/>
    <property type="project" value="UniProtKB-KW"/>
</dbReference>
<evidence type="ECO:0000313" key="8">
    <source>
        <dbReference type="Proteomes" id="UP000757232"/>
    </source>
</evidence>
<keyword evidence="6" id="KW-0460">Magnesium</keyword>
<evidence type="ECO:0000313" key="7">
    <source>
        <dbReference type="EMBL" id="OCB86285.1"/>
    </source>
</evidence>
<dbReference type="EC" id="6.3.3.2" evidence="5 6"/>
<keyword evidence="2 6" id="KW-0547">Nucleotide-binding</keyword>
<keyword evidence="8" id="KW-1185">Reference proteome</keyword>
<dbReference type="EMBL" id="LNZH02000203">
    <property type="protein sequence ID" value="OCB86285.1"/>
    <property type="molecule type" value="Genomic_DNA"/>
</dbReference>
<dbReference type="InterPro" id="IPR002698">
    <property type="entry name" value="FTHF_cligase"/>
</dbReference>
<dbReference type="GO" id="GO:0030272">
    <property type="term" value="F:5-formyltetrahydrofolate cyclo-ligase activity"/>
    <property type="evidence" value="ECO:0007669"/>
    <property type="project" value="UniProtKB-EC"/>
</dbReference>
<protein>
    <recommendedName>
        <fullName evidence="5 6">5-formyltetrahydrofolate cyclo-ligase</fullName>
        <ecNumber evidence="5 6">6.3.3.2</ecNumber>
    </recommendedName>
</protein>
<dbReference type="SUPFAM" id="SSF100950">
    <property type="entry name" value="NagB/RpiA/CoA transferase-like"/>
    <property type="match status" value="2"/>
</dbReference>
<evidence type="ECO:0000256" key="1">
    <source>
        <dbReference type="ARBA" id="ARBA00010638"/>
    </source>
</evidence>
<dbReference type="GO" id="GO:0005739">
    <property type="term" value="C:mitochondrion"/>
    <property type="evidence" value="ECO:0007669"/>
    <property type="project" value="TreeGrafter"/>
</dbReference>
<keyword evidence="3 6" id="KW-0067">ATP-binding</keyword>
<comment type="caution">
    <text evidence="7">The sequence shown here is derived from an EMBL/GenBank/DDBJ whole genome shotgun (WGS) entry which is preliminary data.</text>
</comment>
<evidence type="ECO:0000256" key="4">
    <source>
        <dbReference type="ARBA" id="ARBA00036539"/>
    </source>
</evidence>
<dbReference type="GO" id="GO:0009396">
    <property type="term" value="P:folic acid-containing compound biosynthetic process"/>
    <property type="evidence" value="ECO:0007669"/>
    <property type="project" value="TreeGrafter"/>
</dbReference>
<comment type="similarity">
    <text evidence="1 6">Belongs to the 5-formyltetrahydrofolate cyclo-ligase family.</text>
</comment>
<dbReference type="NCBIfam" id="TIGR02727">
    <property type="entry name" value="MTHFS_bact"/>
    <property type="match status" value="1"/>
</dbReference>
<dbReference type="InterPro" id="IPR024185">
    <property type="entry name" value="FTHF_cligase-like_sf"/>
</dbReference>
<evidence type="ECO:0000256" key="5">
    <source>
        <dbReference type="ARBA" id="ARBA00038966"/>
    </source>
</evidence>
<dbReference type="Pfam" id="PF01812">
    <property type="entry name" value="5-FTHF_cyc-lig"/>
    <property type="match status" value="2"/>
</dbReference>
<accession>A0A9Q5HUS8</accession>
<dbReference type="InterPro" id="IPR037171">
    <property type="entry name" value="NagB/RpiA_transferase-like"/>
</dbReference>
<gene>
    <name evidence="7" type="ORF">A7U60_g6597</name>
</gene>
<dbReference type="GO" id="GO:0035999">
    <property type="term" value="P:tetrahydrofolate interconversion"/>
    <property type="evidence" value="ECO:0007669"/>
    <property type="project" value="TreeGrafter"/>
</dbReference>
<comment type="cofactor">
    <cofactor evidence="6">
        <name>Mg(2+)</name>
        <dbReference type="ChEBI" id="CHEBI:18420"/>
    </cofactor>
</comment>
<sequence>MTYSICGTAGRIVSRASSAVESTKKALRQAVSEIVRNLSDADVRAQCKELDNILHRPYELTEFFDRNLCRAAEAVFRHVISSEAFRKSKAVSCYLSMRGEIDTTNIALEILRSGKSLYVPKITSSKERRMDFLRLYNLEDLESLPSGVWGIKEPDFDYKGKRRTCALDDDAEPLDLIVVPGVAFDETLCRLGHGKGYYDVFIDTYSSTRHPTLRHGKGYYDVFIDTYSSTRHHPTLLALSLREQILPVGQIPMLEHDRKMHAVATSDGIIGDRKVQIL</sequence>
<keyword evidence="6" id="KW-0479">Metal-binding</keyword>
<dbReference type="PANTHER" id="PTHR23407">
    <property type="entry name" value="ATPASE INHIBITOR/5-FORMYLTETRAHYDROFOLATE CYCLO-LIGASE"/>
    <property type="match status" value="1"/>
</dbReference>
<dbReference type="AlphaFoldDB" id="A0A9Q5HUS8"/>
<dbReference type="Gene3D" id="3.40.50.10420">
    <property type="entry name" value="NagB/RpiA/CoA transferase-like"/>
    <property type="match status" value="2"/>
</dbReference>
<reference evidence="7" key="1">
    <citation type="submission" date="2016-06" db="EMBL/GenBank/DDBJ databases">
        <title>Draft Genome sequence of the fungus Inonotus baumii.</title>
        <authorList>
            <person name="Zhu H."/>
            <person name="Lin W."/>
        </authorList>
    </citation>
    <scope>NUCLEOTIDE SEQUENCE</scope>
    <source>
        <strain evidence="7">821</strain>
    </source>
</reference>
<organism evidence="7 8">
    <name type="scientific">Sanghuangporus baumii</name>
    <name type="common">Phellinus baumii</name>
    <dbReference type="NCBI Taxonomy" id="108892"/>
    <lineage>
        <taxon>Eukaryota</taxon>
        <taxon>Fungi</taxon>
        <taxon>Dikarya</taxon>
        <taxon>Basidiomycota</taxon>
        <taxon>Agaricomycotina</taxon>
        <taxon>Agaricomycetes</taxon>
        <taxon>Hymenochaetales</taxon>
        <taxon>Hymenochaetaceae</taxon>
        <taxon>Sanghuangporus</taxon>
    </lineage>
</organism>
<evidence type="ECO:0000256" key="2">
    <source>
        <dbReference type="ARBA" id="ARBA00022741"/>
    </source>
</evidence>
<evidence type="ECO:0000256" key="6">
    <source>
        <dbReference type="RuleBase" id="RU361279"/>
    </source>
</evidence>
<dbReference type="GO" id="GO:0005524">
    <property type="term" value="F:ATP binding"/>
    <property type="evidence" value="ECO:0007669"/>
    <property type="project" value="UniProtKB-KW"/>
</dbReference>
<proteinExistence type="inferred from homology"/>
<dbReference type="OrthoDB" id="2015992at2759"/>
<comment type="catalytic activity">
    <reaction evidence="4 6">
        <text>(6S)-5-formyl-5,6,7,8-tetrahydrofolate + ATP = (6R)-5,10-methenyltetrahydrofolate + ADP + phosphate</text>
        <dbReference type="Rhea" id="RHEA:10488"/>
        <dbReference type="ChEBI" id="CHEBI:30616"/>
        <dbReference type="ChEBI" id="CHEBI:43474"/>
        <dbReference type="ChEBI" id="CHEBI:57455"/>
        <dbReference type="ChEBI" id="CHEBI:57457"/>
        <dbReference type="ChEBI" id="CHEBI:456216"/>
        <dbReference type="EC" id="6.3.3.2"/>
    </reaction>
</comment>
<dbReference type="Proteomes" id="UP000757232">
    <property type="component" value="Unassembled WGS sequence"/>
</dbReference>